<dbReference type="InterPro" id="IPR008979">
    <property type="entry name" value="Galactose-bd-like_sf"/>
</dbReference>
<protein>
    <submittedName>
        <fullName evidence="2">Uncharacterized protein</fullName>
    </submittedName>
</protein>
<accession>A0A1F4NRY6</accession>
<proteinExistence type="predicted"/>
<feature type="region of interest" description="Disordered" evidence="1">
    <location>
        <begin position="302"/>
        <end position="321"/>
    </location>
</feature>
<dbReference type="Proteomes" id="UP000176651">
    <property type="component" value="Unassembled WGS sequence"/>
</dbReference>
<evidence type="ECO:0000313" key="3">
    <source>
        <dbReference type="Proteomes" id="UP000176651"/>
    </source>
</evidence>
<evidence type="ECO:0000256" key="1">
    <source>
        <dbReference type="SAM" id="MobiDB-lite"/>
    </source>
</evidence>
<dbReference type="SUPFAM" id="SSF49785">
    <property type="entry name" value="Galactose-binding domain-like"/>
    <property type="match status" value="1"/>
</dbReference>
<gene>
    <name evidence="2" type="ORF">A2V68_01585</name>
</gene>
<dbReference type="EMBL" id="META01000006">
    <property type="protein sequence ID" value="OGB74038.1"/>
    <property type="molecule type" value="Genomic_DNA"/>
</dbReference>
<reference evidence="2 3" key="1">
    <citation type="journal article" date="2016" name="Nat. Commun.">
        <title>Thousands of microbial genomes shed light on interconnected biogeochemical processes in an aquifer system.</title>
        <authorList>
            <person name="Anantharaman K."/>
            <person name="Brown C.T."/>
            <person name="Hug L.A."/>
            <person name="Sharon I."/>
            <person name="Castelle C.J."/>
            <person name="Probst A.J."/>
            <person name="Thomas B.C."/>
            <person name="Singh A."/>
            <person name="Wilkins M.J."/>
            <person name="Karaoz U."/>
            <person name="Brodie E.L."/>
            <person name="Williams K.H."/>
            <person name="Hubbard S.S."/>
            <person name="Banfield J.F."/>
        </authorList>
    </citation>
    <scope>NUCLEOTIDE SEQUENCE [LARGE SCALE GENOMIC DNA]</scope>
</reference>
<organism evidence="2 3">
    <name type="scientific">candidate division Kazan bacterium RBG_13_50_9</name>
    <dbReference type="NCBI Taxonomy" id="1798535"/>
    <lineage>
        <taxon>Bacteria</taxon>
        <taxon>Bacteria division Kazan-3B-28</taxon>
    </lineage>
</organism>
<dbReference type="Gene3D" id="2.60.120.430">
    <property type="entry name" value="Galactose-binding lectin"/>
    <property type="match status" value="1"/>
</dbReference>
<sequence>MRSRANLIFEFLKGELRVVVALGVLLLVLVSWSLAADNALYKFDFGQPGQGTPTGYIPVNGDSSLWPQTATIQFGWTSGTVLVASAGGGVSDLLKRDSNYGPDVATFKIGGIQDGFYTVNLLSGDPNVGFSTTVLVGGYSFKLSTSAGQWRNLIFGVTVTGGTVEFAFQSGADAWGVNALTLTPTSTPPEQPTFDVSVQPIEHTIKVGGTVVYKVSVTPLAGYANSVSLALSGLVEGMVAQIVPPSGIPSFSADVVITTIATTPPVHYDFVLSVVGTDPLARSVNKNISLVVVETGYVPVTNETGGTAQGPGFSESEQQQIDEDQFRELTPEEMQAAQELIDEYAVQEQAKLASPVEIGDIDGISEINAFPVVEIPPVPKTAFESTLRQLTQSGTIGSVVDTAPPAPISLPISVAQPSFWEVLLSRLFNPTPVV</sequence>
<dbReference type="STRING" id="1798535.A2V68_01585"/>
<dbReference type="AlphaFoldDB" id="A0A1F4NRY6"/>
<evidence type="ECO:0000313" key="2">
    <source>
        <dbReference type="EMBL" id="OGB74038.1"/>
    </source>
</evidence>
<comment type="caution">
    <text evidence="2">The sequence shown here is derived from an EMBL/GenBank/DDBJ whole genome shotgun (WGS) entry which is preliminary data.</text>
</comment>
<name>A0A1F4NRY6_UNCK3</name>